<dbReference type="InterPro" id="IPR001872">
    <property type="entry name" value="Peptidase_A8"/>
</dbReference>
<dbReference type="Pfam" id="PF01252">
    <property type="entry name" value="Peptidase_A8"/>
    <property type="match status" value="1"/>
</dbReference>
<keyword evidence="2 9" id="KW-1003">Cell membrane</keyword>
<evidence type="ECO:0000256" key="8">
    <source>
        <dbReference type="ARBA" id="ARBA00023136"/>
    </source>
</evidence>
<dbReference type="HAMAP" id="MF_00161">
    <property type="entry name" value="LspA"/>
    <property type="match status" value="1"/>
</dbReference>
<comment type="subcellular location">
    <subcellularLocation>
        <location evidence="9">Cell membrane</location>
        <topology evidence="9">Multi-pass membrane protein</topology>
    </subcellularLocation>
</comment>
<dbReference type="GO" id="GO:0005886">
    <property type="term" value="C:plasma membrane"/>
    <property type="evidence" value="ECO:0007669"/>
    <property type="project" value="UniProtKB-SubCell"/>
</dbReference>
<name>A0A6L3YK86_9HYPH</name>
<proteinExistence type="inferred from homology"/>
<dbReference type="RefSeq" id="WP_151652275.1">
    <property type="nucleotide sequence ID" value="NZ_WBVX01000016.1"/>
</dbReference>
<keyword evidence="3 9" id="KW-0645">Protease</keyword>
<evidence type="ECO:0000256" key="2">
    <source>
        <dbReference type="ARBA" id="ARBA00022475"/>
    </source>
</evidence>
<feature type="transmembrane region" description="Helical" evidence="9">
    <location>
        <begin position="12"/>
        <end position="28"/>
    </location>
</feature>
<dbReference type="PANTHER" id="PTHR33695">
    <property type="entry name" value="LIPOPROTEIN SIGNAL PEPTIDASE"/>
    <property type="match status" value="1"/>
</dbReference>
<feature type="transmembrane region" description="Helical" evidence="9">
    <location>
        <begin position="74"/>
        <end position="92"/>
    </location>
</feature>
<dbReference type="EC" id="3.4.23.36" evidence="9"/>
<dbReference type="EMBL" id="WBVX01000016">
    <property type="protein sequence ID" value="KAB2683298.1"/>
    <property type="molecule type" value="Genomic_DNA"/>
</dbReference>
<dbReference type="Proteomes" id="UP000481643">
    <property type="component" value="Unassembled WGS sequence"/>
</dbReference>
<comment type="function">
    <text evidence="9">This protein specifically catalyzes the removal of signal peptides from prolipoproteins.</text>
</comment>
<organism evidence="11 12">
    <name type="scientific">Brucella tritici</name>
    <dbReference type="NCBI Taxonomy" id="94626"/>
    <lineage>
        <taxon>Bacteria</taxon>
        <taxon>Pseudomonadati</taxon>
        <taxon>Pseudomonadota</taxon>
        <taxon>Alphaproteobacteria</taxon>
        <taxon>Hyphomicrobiales</taxon>
        <taxon>Brucellaceae</taxon>
        <taxon>Brucella/Ochrobactrum group</taxon>
        <taxon>Brucella</taxon>
    </lineage>
</organism>
<evidence type="ECO:0000256" key="1">
    <source>
        <dbReference type="ARBA" id="ARBA00006139"/>
    </source>
</evidence>
<feature type="transmembrane region" description="Helical" evidence="9">
    <location>
        <begin position="138"/>
        <end position="158"/>
    </location>
</feature>
<feature type="active site" evidence="9">
    <location>
        <position position="142"/>
    </location>
</feature>
<comment type="pathway">
    <text evidence="9">Protein modification; lipoprotein biosynthesis (signal peptide cleavage).</text>
</comment>
<evidence type="ECO:0000256" key="3">
    <source>
        <dbReference type="ARBA" id="ARBA00022670"/>
    </source>
</evidence>
<dbReference type="NCBIfam" id="TIGR00077">
    <property type="entry name" value="lspA"/>
    <property type="match status" value="1"/>
</dbReference>
<keyword evidence="6 9" id="KW-0378">Hydrolase</keyword>
<evidence type="ECO:0000313" key="12">
    <source>
        <dbReference type="Proteomes" id="UP000481643"/>
    </source>
</evidence>
<evidence type="ECO:0000313" key="11">
    <source>
        <dbReference type="EMBL" id="KAB2683298.1"/>
    </source>
</evidence>
<gene>
    <name evidence="9 11" type="primary">lspA</name>
    <name evidence="11" type="ORF">F9L08_15715</name>
</gene>
<keyword evidence="8 9" id="KW-0472">Membrane</keyword>
<evidence type="ECO:0000256" key="10">
    <source>
        <dbReference type="RuleBase" id="RU004181"/>
    </source>
</evidence>
<evidence type="ECO:0000256" key="6">
    <source>
        <dbReference type="ARBA" id="ARBA00022801"/>
    </source>
</evidence>
<dbReference type="PRINTS" id="PR00781">
    <property type="entry name" value="LIPOSIGPTASE"/>
</dbReference>
<reference evidence="11 12" key="1">
    <citation type="submission" date="2019-09" db="EMBL/GenBank/DDBJ databases">
        <title>Taxonomic organization of the family Brucellaceae based on a phylogenomic approach.</title>
        <authorList>
            <person name="Leclercq S."/>
            <person name="Cloeckaert A."/>
            <person name="Zygmunt M.S."/>
        </authorList>
    </citation>
    <scope>NUCLEOTIDE SEQUENCE [LARGE SCALE GENOMIC DNA]</scope>
    <source>
        <strain evidence="11 12">WS1830</strain>
    </source>
</reference>
<feature type="transmembrane region" description="Helical" evidence="9">
    <location>
        <begin position="99"/>
        <end position="118"/>
    </location>
</feature>
<dbReference type="UniPathway" id="UPA00665"/>
<dbReference type="AlphaFoldDB" id="A0A6L3YK86"/>
<comment type="catalytic activity">
    <reaction evidence="9">
        <text>Release of signal peptides from bacterial membrane prolipoproteins. Hydrolyzes -Xaa-Yaa-Zaa-|-(S,diacylglyceryl)Cys-, in which Xaa is hydrophobic (preferably Leu), and Yaa (Ala or Ser) and Zaa (Gly or Ala) have small, neutral side chains.</text>
        <dbReference type="EC" id="3.4.23.36"/>
    </reaction>
</comment>
<comment type="caution">
    <text evidence="11">The sequence shown here is derived from an EMBL/GenBank/DDBJ whole genome shotgun (WGS) entry which is preliminary data.</text>
</comment>
<evidence type="ECO:0000256" key="9">
    <source>
        <dbReference type="HAMAP-Rule" id="MF_00161"/>
    </source>
</evidence>
<sequence length="168" mass="18358">MRLVVERKCEFAALFAFGAAIFLVDIALKHFMVKVVMDPPRIIPVTPFFNLVLVYNPGVSFGMFAEWISAAPQLFAVLKACIVAGLLSWAAFSRRMAERLALCMVAGGAMGNLVDRYADGHVTDYLDFYAGQWHWPSFNLADVAIVAGAGLMIVVASFQRDTATSQSS</sequence>
<feature type="active site" evidence="9">
    <location>
        <position position="124"/>
    </location>
</feature>
<keyword evidence="5 9" id="KW-0064">Aspartyl protease</keyword>
<evidence type="ECO:0000256" key="4">
    <source>
        <dbReference type="ARBA" id="ARBA00022692"/>
    </source>
</evidence>
<keyword evidence="7 9" id="KW-1133">Transmembrane helix</keyword>
<dbReference type="GO" id="GO:0004190">
    <property type="term" value="F:aspartic-type endopeptidase activity"/>
    <property type="evidence" value="ECO:0007669"/>
    <property type="project" value="UniProtKB-UniRule"/>
</dbReference>
<dbReference type="PANTHER" id="PTHR33695:SF1">
    <property type="entry name" value="LIPOPROTEIN SIGNAL PEPTIDASE"/>
    <property type="match status" value="1"/>
</dbReference>
<evidence type="ECO:0000256" key="7">
    <source>
        <dbReference type="ARBA" id="ARBA00022989"/>
    </source>
</evidence>
<comment type="similarity">
    <text evidence="1 9 10">Belongs to the peptidase A8 family.</text>
</comment>
<keyword evidence="4 9" id="KW-0812">Transmembrane</keyword>
<evidence type="ECO:0000256" key="5">
    <source>
        <dbReference type="ARBA" id="ARBA00022750"/>
    </source>
</evidence>
<accession>A0A6L3YK86</accession>
<protein>
    <recommendedName>
        <fullName evidence="9">Lipoprotein signal peptidase</fullName>
        <ecNumber evidence="9">3.4.23.36</ecNumber>
    </recommendedName>
    <alternativeName>
        <fullName evidence="9">Prolipoprotein signal peptidase</fullName>
    </alternativeName>
    <alternativeName>
        <fullName evidence="9">Signal peptidase II</fullName>
        <shortName evidence="9">SPase II</shortName>
    </alternativeName>
</protein>
<dbReference type="GO" id="GO:0006508">
    <property type="term" value="P:proteolysis"/>
    <property type="evidence" value="ECO:0007669"/>
    <property type="project" value="UniProtKB-KW"/>
</dbReference>